<proteinExistence type="predicted"/>
<evidence type="ECO:0000313" key="1">
    <source>
        <dbReference type="EMBL" id="RPE36740.1"/>
    </source>
</evidence>
<gene>
    <name evidence="1" type="ORF">EDD38_5118</name>
</gene>
<sequence length="352" mass="38656">MWGRERRGPQDQVVAARMNAFFGHLTRQQRADPQEVARCYAIDLAQHRGRLLAGKHDSRSPYYVGLSAGPADFIRVTKRVTLVTDTMLLTEHRGSAHQLGLRSAFPGVPGNAPAMARAARERYAVVSEDLAALGCWLLDAEPLLRTGLAWFCPQYVTGRALPNFRTEQLPAGTVEVADYLIEHGRAVDLSTAKPLASRVVRPVLEIDLPFLDGLSLADFARVTREEFDSYRLFRDFMRARLLELDGALEAEDSQVQLERLALAIREEVEAARTSLTTASRTRALTRAGAVVSSTGALLAAVRPDALAGALATTTTAVSGLAGLWPVVQAYADRARGHQGKWHYVWVLHRKAP</sequence>
<evidence type="ECO:0000313" key="2">
    <source>
        <dbReference type="Proteomes" id="UP000266906"/>
    </source>
</evidence>
<protein>
    <submittedName>
        <fullName evidence="1">Uncharacterized protein</fullName>
    </submittedName>
</protein>
<name>A0A3N4SDL8_9ACTN</name>
<dbReference type="RefSeq" id="WP_123819652.1">
    <property type="nucleotide sequence ID" value="NZ_RKQG01000001.1"/>
</dbReference>
<dbReference type="AlphaFoldDB" id="A0A3N4SDL8"/>
<accession>A0A3N4SDL8</accession>
<organism evidence="1 2">
    <name type="scientific">Kitasatospora cineracea</name>
    <dbReference type="NCBI Taxonomy" id="88074"/>
    <lineage>
        <taxon>Bacteria</taxon>
        <taxon>Bacillati</taxon>
        <taxon>Actinomycetota</taxon>
        <taxon>Actinomycetes</taxon>
        <taxon>Kitasatosporales</taxon>
        <taxon>Streptomycetaceae</taxon>
        <taxon>Kitasatospora</taxon>
    </lineage>
</organism>
<comment type="caution">
    <text evidence="1">The sequence shown here is derived from an EMBL/GenBank/DDBJ whole genome shotgun (WGS) entry which is preliminary data.</text>
</comment>
<dbReference type="Proteomes" id="UP000266906">
    <property type="component" value="Unassembled WGS sequence"/>
</dbReference>
<dbReference type="EMBL" id="RKQG01000001">
    <property type="protein sequence ID" value="RPE36740.1"/>
    <property type="molecule type" value="Genomic_DNA"/>
</dbReference>
<keyword evidence="2" id="KW-1185">Reference proteome</keyword>
<reference evidence="1 2" key="1">
    <citation type="submission" date="2018-11" db="EMBL/GenBank/DDBJ databases">
        <title>Sequencing the genomes of 1000 actinobacteria strains.</title>
        <authorList>
            <person name="Klenk H.-P."/>
        </authorList>
    </citation>
    <scope>NUCLEOTIDE SEQUENCE [LARGE SCALE GENOMIC DNA]</scope>
    <source>
        <strain evidence="1 2">DSM 44781</strain>
    </source>
</reference>